<evidence type="ECO:0000259" key="1">
    <source>
        <dbReference type="SMART" id="SM01321"/>
    </source>
</evidence>
<feature type="domain" description="Transposase IS200-like" evidence="1">
    <location>
        <begin position="19"/>
        <end position="134"/>
    </location>
</feature>
<dbReference type="SUPFAM" id="SSF143422">
    <property type="entry name" value="Transposase IS200-like"/>
    <property type="match status" value="1"/>
</dbReference>
<dbReference type="InterPro" id="IPR002686">
    <property type="entry name" value="Transposase_17"/>
</dbReference>
<dbReference type="EMBL" id="JAMZEK010000002">
    <property type="protein sequence ID" value="MCP1374092.1"/>
    <property type="molecule type" value="Genomic_DNA"/>
</dbReference>
<dbReference type="Pfam" id="PF01797">
    <property type="entry name" value="Y1_Tnp"/>
    <property type="match status" value="1"/>
</dbReference>
<dbReference type="InterPro" id="IPR036515">
    <property type="entry name" value="Transposase_17_sf"/>
</dbReference>
<accession>A0ABT1F9Q1</accession>
<name>A0ABT1F9Q1_9GAMM</name>
<dbReference type="PANTHER" id="PTHR36966">
    <property type="entry name" value="REP-ASSOCIATED TYROSINE TRANSPOSASE"/>
    <property type="match status" value="1"/>
</dbReference>
<sequence>MTQQANVGYRQLRRGRHSIPGGIYLLTTVTAGRQRIFLDRQLASVVSSLSATAKTWGPARCLGWVLMPDHWHGLIELGHGTTLAATMQRFKGTTAHAVNRSCQRRGGVWQPGFHDRALRQDEGIAATLRYLIANPVRAGLVEHPLDYPYWDTTYTADLAWLHDVQACRD</sequence>
<organism evidence="2 3">
    <name type="scientific">Dyella lutea</name>
    <dbReference type="NCBI Taxonomy" id="2950441"/>
    <lineage>
        <taxon>Bacteria</taxon>
        <taxon>Pseudomonadati</taxon>
        <taxon>Pseudomonadota</taxon>
        <taxon>Gammaproteobacteria</taxon>
        <taxon>Lysobacterales</taxon>
        <taxon>Rhodanobacteraceae</taxon>
        <taxon>Dyella</taxon>
    </lineage>
</organism>
<dbReference type="SMART" id="SM01321">
    <property type="entry name" value="Y1_Tnp"/>
    <property type="match status" value="1"/>
</dbReference>
<evidence type="ECO:0000313" key="2">
    <source>
        <dbReference type="EMBL" id="MCP1374092.1"/>
    </source>
</evidence>
<dbReference type="Proteomes" id="UP001204615">
    <property type="component" value="Unassembled WGS sequence"/>
</dbReference>
<keyword evidence="3" id="KW-1185">Reference proteome</keyword>
<dbReference type="PANTHER" id="PTHR36966:SF1">
    <property type="entry name" value="REP-ASSOCIATED TYROSINE TRANSPOSASE"/>
    <property type="match status" value="1"/>
</dbReference>
<proteinExistence type="predicted"/>
<dbReference type="Gene3D" id="3.30.70.1290">
    <property type="entry name" value="Transposase IS200-like"/>
    <property type="match status" value="1"/>
</dbReference>
<protein>
    <submittedName>
        <fullName evidence="2">Transposase</fullName>
    </submittedName>
</protein>
<reference evidence="2 3" key="1">
    <citation type="submission" date="2022-06" db="EMBL/GenBank/DDBJ databases">
        <title>Dyella sp. Sa strain:Sa Genome sequencing.</title>
        <authorList>
            <person name="Park S."/>
        </authorList>
    </citation>
    <scope>NUCLEOTIDE SEQUENCE [LARGE SCALE GENOMIC DNA]</scope>
    <source>
        <strain evidence="2 3">Sa</strain>
    </source>
</reference>
<dbReference type="InterPro" id="IPR052715">
    <property type="entry name" value="RAYT_transposase"/>
</dbReference>
<gene>
    <name evidence="2" type="ORF">NC595_08450</name>
</gene>
<dbReference type="NCBIfam" id="NF047646">
    <property type="entry name" value="REP_Tyr_transpos"/>
    <property type="match status" value="1"/>
</dbReference>
<evidence type="ECO:0000313" key="3">
    <source>
        <dbReference type="Proteomes" id="UP001204615"/>
    </source>
</evidence>
<dbReference type="RefSeq" id="WP_253565929.1">
    <property type="nucleotide sequence ID" value="NZ_JAMZEK010000002.1"/>
</dbReference>
<comment type="caution">
    <text evidence="2">The sequence shown here is derived from an EMBL/GenBank/DDBJ whole genome shotgun (WGS) entry which is preliminary data.</text>
</comment>